<dbReference type="OrthoDB" id="282859at2"/>
<dbReference type="Proteomes" id="UP000186230">
    <property type="component" value="Chromosome"/>
</dbReference>
<proteinExistence type="predicted"/>
<dbReference type="RefSeq" id="WP_083644888.1">
    <property type="nucleotide sequence ID" value="NZ_AMRU01000007.1"/>
</dbReference>
<dbReference type="PROSITE" id="PS51257">
    <property type="entry name" value="PROKAR_LIPOPROTEIN"/>
    <property type="match status" value="1"/>
</dbReference>
<dbReference type="STRING" id="1229726.GRFL_2472"/>
<evidence type="ECO:0000313" key="1">
    <source>
        <dbReference type="EMBL" id="APU69196.1"/>
    </source>
</evidence>
<dbReference type="AlphaFoldDB" id="A0A1L7I6I4"/>
<name>A0A1L7I6I4_9FLAO</name>
<keyword evidence="2" id="KW-1185">Reference proteome</keyword>
<sequence>MKISFYAFVLLFFISCKDQDQKSSEKAPENRNIAPVLSVPENIEEAHNKVAFMEQEAIAFDIDLSFNGNSRLNATISMLANSSRIKLEKKDGTVLIFDGEKVFQQSGDLIDTGARFDIFTWPYFFALPFKLTDPGTMWEEKPDRDMEGQNYHTARLTFQSQIGDSPDDWYLIYQDPETLRLKAAAYIVTFNRAAEEAEKSPHIIVYENYKMIKQVPFPQKWHFHNWSAENGLGEKLGEATISNVHFFMPEKDFFSVSQDAKEVAR</sequence>
<dbReference type="EMBL" id="CP016359">
    <property type="protein sequence ID" value="APU69196.1"/>
    <property type="molecule type" value="Genomic_DNA"/>
</dbReference>
<dbReference type="InterPro" id="IPR045444">
    <property type="entry name" value="DUF6503"/>
</dbReference>
<accession>A0A1L7I6I4</accession>
<gene>
    <name evidence="1" type="ORF">GRFL_2472</name>
</gene>
<evidence type="ECO:0000313" key="2">
    <source>
        <dbReference type="Proteomes" id="UP000186230"/>
    </source>
</evidence>
<organism evidence="1 2">
    <name type="scientific">Christiangramia flava JLT2011</name>
    <dbReference type="NCBI Taxonomy" id="1229726"/>
    <lineage>
        <taxon>Bacteria</taxon>
        <taxon>Pseudomonadati</taxon>
        <taxon>Bacteroidota</taxon>
        <taxon>Flavobacteriia</taxon>
        <taxon>Flavobacteriales</taxon>
        <taxon>Flavobacteriaceae</taxon>
        <taxon>Christiangramia</taxon>
    </lineage>
</organism>
<dbReference type="KEGG" id="gfl:GRFL_2472"/>
<dbReference type="Pfam" id="PF20113">
    <property type="entry name" value="DUF6503"/>
    <property type="match status" value="1"/>
</dbReference>
<protein>
    <submittedName>
        <fullName evidence="1">Uncharacterized protein</fullName>
    </submittedName>
</protein>
<reference evidence="1 2" key="1">
    <citation type="submission" date="2016-07" db="EMBL/GenBank/DDBJ databases">
        <title>Multi-omics approach to identify versatile polysaccharide utilization systems of a marine flavobacterium Gramella flava.</title>
        <authorList>
            <person name="Tang K."/>
        </authorList>
    </citation>
    <scope>NUCLEOTIDE SEQUENCE [LARGE SCALE GENOMIC DNA]</scope>
    <source>
        <strain evidence="1 2">JLT2011</strain>
    </source>
</reference>